<evidence type="ECO:0000256" key="1">
    <source>
        <dbReference type="SAM" id="MobiDB-lite"/>
    </source>
</evidence>
<evidence type="ECO:0000256" key="2">
    <source>
        <dbReference type="SAM" id="Phobius"/>
    </source>
</evidence>
<evidence type="ECO:0008006" key="5">
    <source>
        <dbReference type="Google" id="ProtNLM"/>
    </source>
</evidence>
<keyword evidence="2" id="KW-0812">Transmembrane</keyword>
<gene>
    <name evidence="3" type="ORF">QBC36DRAFT_78199</name>
</gene>
<comment type="caution">
    <text evidence="3">The sequence shown here is derived from an EMBL/GenBank/DDBJ whole genome shotgun (WGS) entry which is preliminary data.</text>
</comment>
<reference evidence="3" key="2">
    <citation type="submission" date="2023-05" db="EMBL/GenBank/DDBJ databases">
        <authorList>
            <consortium name="Lawrence Berkeley National Laboratory"/>
            <person name="Steindorff A."/>
            <person name="Hensen N."/>
            <person name="Bonometti L."/>
            <person name="Westerberg I."/>
            <person name="Brannstrom I.O."/>
            <person name="Guillou S."/>
            <person name="Cros-Aarteil S."/>
            <person name="Calhoun S."/>
            <person name="Haridas S."/>
            <person name="Kuo A."/>
            <person name="Mondo S."/>
            <person name="Pangilinan J."/>
            <person name="Riley R."/>
            <person name="Labutti K."/>
            <person name="Andreopoulos B."/>
            <person name="Lipzen A."/>
            <person name="Chen C."/>
            <person name="Yanf M."/>
            <person name="Daum C."/>
            <person name="Ng V."/>
            <person name="Clum A."/>
            <person name="Ohm R."/>
            <person name="Martin F."/>
            <person name="Silar P."/>
            <person name="Natvig D."/>
            <person name="Lalanne C."/>
            <person name="Gautier V."/>
            <person name="Ament-Velasquez S.L."/>
            <person name="Kruys A."/>
            <person name="Hutchinson M.I."/>
            <person name="Powell A.J."/>
            <person name="Barry K."/>
            <person name="Miller A.N."/>
            <person name="Grigoriev I.V."/>
            <person name="Debuchy R."/>
            <person name="Gladieux P."/>
            <person name="Thoren M.H."/>
            <person name="Johannesson H."/>
        </authorList>
    </citation>
    <scope>NUCLEOTIDE SEQUENCE</scope>
    <source>
        <strain evidence="3">CBS 892.96</strain>
    </source>
</reference>
<organism evidence="3 4">
    <name type="scientific">Triangularia setosa</name>
    <dbReference type="NCBI Taxonomy" id="2587417"/>
    <lineage>
        <taxon>Eukaryota</taxon>
        <taxon>Fungi</taxon>
        <taxon>Dikarya</taxon>
        <taxon>Ascomycota</taxon>
        <taxon>Pezizomycotina</taxon>
        <taxon>Sordariomycetes</taxon>
        <taxon>Sordariomycetidae</taxon>
        <taxon>Sordariales</taxon>
        <taxon>Podosporaceae</taxon>
        <taxon>Triangularia</taxon>
    </lineage>
</organism>
<dbReference type="EMBL" id="MU866447">
    <property type="protein sequence ID" value="KAK4172249.1"/>
    <property type="molecule type" value="Genomic_DNA"/>
</dbReference>
<evidence type="ECO:0000313" key="4">
    <source>
        <dbReference type="Proteomes" id="UP001302321"/>
    </source>
</evidence>
<feature type="transmembrane region" description="Helical" evidence="2">
    <location>
        <begin position="98"/>
        <end position="121"/>
    </location>
</feature>
<feature type="region of interest" description="Disordered" evidence="1">
    <location>
        <begin position="1"/>
        <end position="26"/>
    </location>
</feature>
<name>A0AAN6VYR4_9PEZI</name>
<protein>
    <recommendedName>
        <fullName evidence="5">Fucose-specific lectin</fullName>
    </recommendedName>
</protein>
<feature type="compositionally biased region" description="Polar residues" evidence="1">
    <location>
        <begin position="1"/>
        <end position="14"/>
    </location>
</feature>
<sequence length="492" mass="53320">MAHSTPSMQHSVQPSPHALDDQPGLEVVPYNHLPEVRPEEEPKFYLPQAPSQHPEHKIHLAEDFPQVVNESGKPEVTSPATTEKGTLPVNKSHKRRKCWIIGGTACVVVVIVLCVTLGVVLSLKARNNASNDAVNGTSKPETIRSGSKLSAVGWRNPNGDVERFLYYQDPQGQIRRLRSLAIKGNSTPAWEALPVLDQATNGTSLAVTIALHGTEYNPQTTIYYEVDKKVFGATINEASQPAIQLEDVSGGWNGGLSGDFAMGNGADLAAYWPYIITQPESGHIIEVRDMLQSDLSTSTGRLTVRSLGISAYEGTSLCIVPTSSNFTKIAAPGGYGVVYQKPNQGIAFHVPDNETIVGLYGEQLPETFPEQFVFAPQAPMAAFAVARNSNVDDNLVNIYIVVKSYSSSFGVWFTENLSSWMEESPDALKDVDEDSDIACSTLAPTDLDSEGKEALLEPANGEVRCYFQRGGRLVEVSFGGSMWTELGAVPIL</sequence>
<reference evidence="3" key="1">
    <citation type="journal article" date="2023" name="Mol. Phylogenet. Evol.">
        <title>Genome-scale phylogeny and comparative genomics of the fungal order Sordariales.</title>
        <authorList>
            <person name="Hensen N."/>
            <person name="Bonometti L."/>
            <person name="Westerberg I."/>
            <person name="Brannstrom I.O."/>
            <person name="Guillou S."/>
            <person name="Cros-Aarteil S."/>
            <person name="Calhoun S."/>
            <person name="Haridas S."/>
            <person name="Kuo A."/>
            <person name="Mondo S."/>
            <person name="Pangilinan J."/>
            <person name="Riley R."/>
            <person name="LaButti K."/>
            <person name="Andreopoulos B."/>
            <person name="Lipzen A."/>
            <person name="Chen C."/>
            <person name="Yan M."/>
            <person name="Daum C."/>
            <person name="Ng V."/>
            <person name="Clum A."/>
            <person name="Steindorff A."/>
            <person name="Ohm R.A."/>
            <person name="Martin F."/>
            <person name="Silar P."/>
            <person name="Natvig D.O."/>
            <person name="Lalanne C."/>
            <person name="Gautier V."/>
            <person name="Ament-Velasquez S.L."/>
            <person name="Kruys A."/>
            <person name="Hutchinson M.I."/>
            <person name="Powell A.J."/>
            <person name="Barry K."/>
            <person name="Miller A.N."/>
            <person name="Grigoriev I.V."/>
            <person name="Debuchy R."/>
            <person name="Gladieux P."/>
            <person name="Hiltunen Thoren M."/>
            <person name="Johannesson H."/>
        </authorList>
    </citation>
    <scope>NUCLEOTIDE SEQUENCE</scope>
    <source>
        <strain evidence="3">CBS 892.96</strain>
    </source>
</reference>
<dbReference type="AlphaFoldDB" id="A0AAN6VYR4"/>
<keyword evidence="2" id="KW-0472">Membrane</keyword>
<dbReference type="SUPFAM" id="SSF89372">
    <property type="entry name" value="Fucose-specific lectin"/>
    <property type="match status" value="1"/>
</dbReference>
<keyword evidence="2" id="KW-1133">Transmembrane helix</keyword>
<keyword evidence="4" id="KW-1185">Reference proteome</keyword>
<accession>A0AAN6VYR4</accession>
<evidence type="ECO:0000313" key="3">
    <source>
        <dbReference type="EMBL" id="KAK4172249.1"/>
    </source>
</evidence>
<dbReference type="Gene3D" id="2.120.10.70">
    <property type="entry name" value="Fucose-specific lectin"/>
    <property type="match status" value="1"/>
</dbReference>
<proteinExistence type="predicted"/>
<dbReference type="Proteomes" id="UP001302321">
    <property type="component" value="Unassembled WGS sequence"/>
</dbReference>